<reference evidence="2 3" key="1">
    <citation type="submission" date="2014-06" db="EMBL/GenBank/DDBJ databases">
        <title>Genetic determinant of reutericyclin biosynthesis of Lactobacillus reuteri.</title>
        <authorList>
            <person name="Lin X."/>
            <person name="Duar R."/>
            <person name="Walter J."/>
            <person name="Gaenzle M."/>
        </authorList>
    </citation>
    <scope>NUCLEOTIDE SEQUENCE [LARGE SCALE GENOMIC DNA]</scope>
    <source>
        <strain evidence="2 3">LTH2584</strain>
    </source>
</reference>
<evidence type="ECO:0000313" key="3">
    <source>
        <dbReference type="Proteomes" id="UP000027731"/>
    </source>
</evidence>
<evidence type="ECO:0000259" key="1">
    <source>
        <dbReference type="Pfam" id="PF04233"/>
    </source>
</evidence>
<dbReference type="Proteomes" id="UP000027731">
    <property type="component" value="Unassembled WGS sequence"/>
</dbReference>
<protein>
    <submittedName>
        <fullName evidence="2">Head morphogenesis protein</fullName>
    </submittedName>
</protein>
<dbReference type="InterPro" id="IPR006528">
    <property type="entry name" value="Phage_head_morphogenesis_dom"/>
</dbReference>
<comment type="caution">
    <text evidence="2">The sequence shown here is derived from an EMBL/GenBank/DDBJ whole genome shotgun (WGS) entry which is preliminary data.</text>
</comment>
<proteinExistence type="predicted"/>
<feature type="domain" description="Phage head morphogenesis" evidence="1">
    <location>
        <begin position="180"/>
        <end position="290"/>
    </location>
</feature>
<evidence type="ECO:0000313" key="2">
    <source>
        <dbReference type="EMBL" id="KEK15453.1"/>
    </source>
</evidence>
<gene>
    <name evidence="2" type="ORF">LR3_06610</name>
</gene>
<dbReference type="Pfam" id="PF04233">
    <property type="entry name" value="Phage_Mu_F"/>
    <property type="match status" value="1"/>
</dbReference>
<organism evidence="2 3">
    <name type="scientific">Limosilactobacillus reuteri</name>
    <name type="common">Lactobacillus reuteri</name>
    <dbReference type="NCBI Taxonomy" id="1598"/>
    <lineage>
        <taxon>Bacteria</taxon>
        <taxon>Bacillati</taxon>
        <taxon>Bacillota</taxon>
        <taxon>Bacilli</taxon>
        <taxon>Lactobacillales</taxon>
        <taxon>Lactobacillaceae</taxon>
        <taxon>Limosilactobacillus</taxon>
    </lineage>
</organism>
<dbReference type="EMBL" id="JOSX01000013">
    <property type="protein sequence ID" value="KEK15453.1"/>
    <property type="molecule type" value="Genomic_DNA"/>
</dbReference>
<accession>A0A073JM64</accession>
<dbReference type="AlphaFoldDB" id="A0A073JM64"/>
<sequence>MLSKKQMRKLIRSVYGANTEYGKQIERLYRRANRQIQGEISAFISSRANWSGKPSKADLEDVRRQLLEVNEQSVAPLVAVYLSSVTLGHPKNSDVETARIALPMINVAKQMHHVMNRQQQRIPRKVNQISREQHAITPEIHRIPINYNTMLQREVSQSVMQRQTPVSLINRDIQNTVSRIQDVAKQASTSNETSIDWAKKIDCILTGHKSHGGASKKAQRIIRTESCRELNSSTIGDFKARGVKKYRFLSLESSNSCKECTHMDGNVYDVEDAEEGVNLPPMHPSCQCWIVEYEDDDTDDIPTGSEMDIDEDS</sequence>
<dbReference type="PATRIC" id="fig|1598.90.peg.752"/>
<dbReference type="NCBIfam" id="TIGR01641">
    <property type="entry name" value="phageSPP1_gp7"/>
    <property type="match status" value="1"/>
</dbReference>
<name>A0A073JM64_LIMRT</name>